<dbReference type="GO" id="GO:0044210">
    <property type="term" value="P:'de novo' CTP biosynthetic process"/>
    <property type="evidence" value="ECO:0007669"/>
    <property type="project" value="UniProtKB-UniPathway"/>
</dbReference>
<reference evidence="15 16" key="1">
    <citation type="submission" date="2017-11" db="EMBL/GenBank/DDBJ databases">
        <title>Comparative genomic analysis of Holospora spp., intranuclear symbionts of paramecia.</title>
        <authorList>
            <person name="Garushyants S.K."/>
            <person name="Beliavskaya A."/>
            <person name="Malko D.B."/>
            <person name="Logacheva M.D."/>
            <person name="Rautian M.S."/>
            <person name="Gelfand M.S."/>
        </authorList>
    </citation>
    <scope>NUCLEOTIDE SEQUENCE [LARGE SCALE GENOMIC DNA]</scope>
    <source>
        <strain evidence="16">02AZ16</strain>
    </source>
</reference>
<evidence type="ECO:0000256" key="8">
    <source>
        <dbReference type="ARBA" id="ARBA00022741"/>
    </source>
</evidence>
<evidence type="ECO:0000259" key="14">
    <source>
        <dbReference type="Pfam" id="PF00696"/>
    </source>
</evidence>
<dbReference type="GO" id="GO:0005737">
    <property type="term" value="C:cytoplasm"/>
    <property type="evidence" value="ECO:0007669"/>
    <property type="project" value="UniProtKB-SubCell"/>
</dbReference>
<keyword evidence="16" id="KW-1185">Reference proteome</keyword>
<dbReference type="UniPathway" id="UPA00159">
    <property type="reaction ID" value="UER00275"/>
</dbReference>
<dbReference type="InterPro" id="IPR036393">
    <property type="entry name" value="AceGlu_kinase-like_sf"/>
</dbReference>
<dbReference type="InterPro" id="IPR015963">
    <property type="entry name" value="Uridylate_kinase_bac"/>
</dbReference>
<dbReference type="OrthoDB" id="9807458at2"/>
<keyword evidence="8" id="KW-0547">Nucleotide-binding</keyword>
<dbReference type="GO" id="GO:0033862">
    <property type="term" value="F:UMP kinase activity"/>
    <property type="evidence" value="ECO:0007669"/>
    <property type="project" value="UniProtKB-EC"/>
</dbReference>
<dbReference type="EMBL" id="PHHC01000115">
    <property type="protein sequence ID" value="PPE03302.1"/>
    <property type="molecule type" value="Genomic_DNA"/>
</dbReference>
<evidence type="ECO:0000256" key="4">
    <source>
        <dbReference type="ARBA" id="ARBA00012899"/>
    </source>
</evidence>
<comment type="caution">
    <text evidence="15">The sequence shown here is derived from an EMBL/GenBank/DDBJ whole genome shotgun (WGS) entry which is preliminary data.</text>
</comment>
<evidence type="ECO:0000313" key="16">
    <source>
        <dbReference type="Proteomes" id="UP000239425"/>
    </source>
</evidence>
<evidence type="ECO:0000256" key="9">
    <source>
        <dbReference type="ARBA" id="ARBA00022777"/>
    </source>
</evidence>
<keyword evidence="7" id="KW-0808">Transferase</keyword>
<evidence type="ECO:0000256" key="7">
    <source>
        <dbReference type="ARBA" id="ARBA00022679"/>
    </source>
</evidence>
<gene>
    <name evidence="15" type="ORF">HCUR_01257</name>
</gene>
<evidence type="ECO:0000256" key="3">
    <source>
        <dbReference type="ARBA" id="ARBA00007614"/>
    </source>
</evidence>
<dbReference type="GO" id="GO:0005524">
    <property type="term" value="F:ATP binding"/>
    <property type="evidence" value="ECO:0007669"/>
    <property type="project" value="UniProtKB-KW"/>
</dbReference>
<dbReference type="InterPro" id="IPR001048">
    <property type="entry name" value="Asp/Glu/Uridylate_kinase"/>
</dbReference>
<comment type="similarity">
    <text evidence="3">Belongs to the UMP kinase family.</text>
</comment>
<comment type="subcellular location">
    <subcellularLocation>
        <location evidence="1">Cytoplasm</location>
    </subcellularLocation>
</comment>
<organism evidence="15 16">
    <name type="scientific">Holospora curviuscula</name>
    <dbReference type="NCBI Taxonomy" id="1082868"/>
    <lineage>
        <taxon>Bacteria</taxon>
        <taxon>Pseudomonadati</taxon>
        <taxon>Pseudomonadota</taxon>
        <taxon>Alphaproteobacteria</taxon>
        <taxon>Holosporales</taxon>
        <taxon>Holosporaceae</taxon>
        <taxon>Holospora</taxon>
    </lineage>
</organism>
<keyword evidence="11" id="KW-0665">Pyrimidine biosynthesis</keyword>
<dbReference type="EC" id="2.7.4.22" evidence="4"/>
<keyword evidence="9 15" id="KW-0418">Kinase</keyword>
<dbReference type="Pfam" id="PF00696">
    <property type="entry name" value="AA_kinase"/>
    <property type="match status" value="1"/>
</dbReference>
<evidence type="ECO:0000256" key="1">
    <source>
        <dbReference type="ARBA" id="ARBA00004496"/>
    </source>
</evidence>
<proteinExistence type="inferred from homology"/>
<protein>
    <recommendedName>
        <fullName evidence="5">Uridylate kinase</fullName>
        <ecNumber evidence="4">2.7.4.22</ecNumber>
    </recommendedName>
    <alternativeName>
        <fullName evidence="12">Uridine monophosphate kinase</fullName>
    </alternativeName>
</protein>
<dbReference type="AlphaFoldDB" id="A0A2S5R7Z7"/>
<evidence type="ECO:0000256" key="10">
    <source>
        <dbReference type="ARBA" id="ARBA00022840"/>
    </source>
</evidence>
<dbReference type="Gene3D" id="3.40.1160.10">
    <property type="entry name" value="Acetylglutamate kinase-like"/>
    <property type="match status" value="1"/>
</dbReference>
<evidence type="ECO:0000313" key="15">
    <source>
        <dbReference type="EMBL" id="PPE03302.1"/>
    </source>
</evidence>
<dbReference type="GO" id="GO:0006225">
    <property type="term" value="P:UDP biosynthetic process"/>
    <property type="evidence" value="ECO:0007669"/>
    <property type="project" value="TreeGrafter"/>
</dbReference>
<dbReference type="RefSeq" id="WP_104207190.1">
    <property type="nucleotide sequence ID" value="NZ_PHHC01000115.1"/>
</dbReference>
<evidence type="ECO:0000256" key="6">
    <source>
        <dbReference type="ARBA" id="ARBA00022490"/>
    </source>
</evidence>
<name>A0A2S5R7Z7_9PROT</name>
<evidence type="ECO:0000256" key="12">
    <source>
        <dbReference type="ARBA" id="ARBA00032092"/>
    </source>
</evidence>
<accession>A0A2S5R7Z7</accession>
<dbReference type="SUPFAM" id="SSF53633">
    <property type="entry name" value="Carbamate kinase-like"/>
    <property type="match status" value="1"/>
</dbReference>
<feature type="domain" description="Aspartate/glutamate/uridylate kinase" evidence="14">
    <location>
        <begin position="7"/>
        <end position="214"/>
    </location>
</feature>
<dbReference type="PIRSF" id="PIRSF005650">
    <property type="entry name" value="Uridylate_kin"/>
    <property type="match status" value="1"/>
</dbReference>
<evidence type="ECO:0000256" key="5">
    <source>
        <dbReference type="ARBA" id="ARBA00016403"/>
    </source>
</evidence>
<comment type="catalytic activity">
    <reaction evidence="13">
        <text>UMP + ATP = UDP + ADP</text>
        <dbReference type="Rhea" id="RHEA:24400"/>
        <dbReference type="ChEBI" id="CHEBI:30616"/>
        <dbReference type="ChEBI" id="CHEBI:57865"/>
        <dbReference type="ChEBI" id="CHEBI:58223"/>
        <dbReference type="ChEBI" id="CHEBI:456216"/>
        <dbReference type="EC" id="2.7.4.22"/>
    </reaction>
</comment>
<evidence type="ECO:0000256" key="13">
    <source>
        <dbReference type="ARBA" id="ARBA00047767"/>
    </source>
</evidence>
<sequence>MFASGTRILLKLSGEALGNHSSDSAEGIVPDILKSICLQIRALSDYRWAIVVGGGNFFRGAQASWCHRSTADRMGMLATGMNGLALQEMFEHLEMRSHIFSCGVCSGIGTVYDPSLARKALKNDEIVICVGGSGLAHMTTDTTSVLRACEMDCPVILKASSVDGVYDCDPKYHKNANFLPHITYDQALAQGWNVMDPTAFTLAREFRKEILVFSILESQALTKLLEGSLRHSFISENKELKREVFFS</sequence>
<keyword evidence="10" id="KW-0067">ATP-binding</keyword>
<evidence type="ECO:0000256" key="11">
    <source>
        <dbReference type="ARBA" id="ARBA00022975"/>
    </source>
</evidence>
<dbReference type="Proteomes" id="UP000239425">
    <property type="component" value="Unassembled WGS sequence"/>
</dbReference>
<evidence type="ECO:0000256" key="2">
    <source>
        <dbReference type="ARBA" id="ARBA00004791"/>
    </source>
</evidence>
<dbReference type="CDD" id="cd04254">
    <property type="entry name" value="AAK_UMPK-PyrH-Ec"/>
    <property type="match status" value="1"/>
</dbReference>
<comment type="pathway">
    <text evidence="2">Pyrimidine metabolism; CTP biosynthesis via de novo pathway; UDP from UMP (UMPK route): step 1/1.</text>
</comment>
<dbReference type="InterPro" id="IPR011817">
    <property type="entry name" value="Uridylate_kinase"/>
</dbReference>
<dbReference type="PANTHER" id="PTHR42833">
    <property type="entry name" value="URIDYLATE KINASE"/>
    <property type="match status" value="1"/>
</dbReference>
<keyword evidence="6" id="KW-0963">Cytoplasm</keyword>
<dbReference type="PANTHER" id="PTHR42833:SF4">
    <property type="entry name" value="URIDYLATE KINASE PUMPKIN, CHLOROPLASTIC"/>
    <property type="match status" value="1"/>
</dbReference>